<dbReference type="AlphaFoldDB" id="A0A415F1M5"/>
<reference evidence="1 2" key="1">
    <citation type="submission" date="2018-08" db="EMBL/GenBank/DDBJ databases">
        <title>A genome reference for cultivated species of the human gut microbiota.</title>
        <authorList>
            <person name="Zou Y."/>
            <person name="Xue W."/>
            <person name="Luo G."/>
        </authorList>
    </citation>
    <scope>NUCLEOTIDE SEQUENCE [LARGE SCALE GENOMIC DNA]</scope>
    <source>
        <strain evidence="1 2">AF46-2NS</strain>
    </source>
</reference>
<organism evidence="1 2">
    <name type="scientific">Segatella copri</name>
    <dbReference type="NCBI Taxonomy" id="165179"/>
    <lineage>
        <taxon>Bacteria</taxon>
        <taxon>Pseudomonadati</taxon>
        <taxon>Bacteroidota</taxon>
        <taxon>Bacteroidia</taxon>
        <taxon>Bacteroidales</taxon>
        <taxon>Prevotellaceae</taxon>
        <taxon>Segatella</taxon>
    </lineage>
</organism>
<accession>A0A415F1M5</accession>
<evidence type="ECO:0000313" key="2">
    <source>
        <dbReference type="Proteomes" id="UP000286211"/>
    </source>
</evidence>
<comment type="caution">
    <text evidence="1">The sequence shown here is derived from an EMBL/GenBank/DDBJ whole genome shotgun (WGS) entry which is preliminary data.</text>
</comment>
<sequence length="113" mass="13101">MHDSDNNRIFAADKIRKLMKEKRYTLPEEQKDAAFATEPAPAYHGNAAIALPEDECAEEDIDWNKIPVGWHPANEEEAMARIEAIEAEYERTGISYSVEEFFNKLNEERTWLK</sequence>
<dbReference type="EMBL" id="QRNB01000051">
    <property type="protein sequence ID" value="RHK09552.1"/>
    <property type="molecule type" value="Genomic_DNA"/>
</dbReference>
<protein>
    <submittedName>
        <fullName evidence="1">Uncharacterized protein</fullName>
    </submittedName>
</protein>
<gene>
    <name evidence="1" type="ORF">DW079_10155</name>
</gene>
<evidence type="ECO:0000313" key="1">
    <source>
        <dbReference type="EMBL" id="RHK09552.1"/>
    </source>
</evidence>
<proteinExistence type="predicted"/>
<name>A0A415F1M5_9BACT</name>
<dbReference type="Proteomes" id="UP000286211">
    <property type="component" value="Unassembled WGS sequence"/>
</dbReference>